<comment type="caution">
    <text evidence="1">The sequence shown here is derived from an EMBL/GenBank/DDBJ whole genome shotgun (WGS) entry which is preliminary data.</text>
</comment>
<organism evidence="1 2">
    <name type="scientific">Acrocarpospora macrocephala</name>
    <dbReference type="NCBI Taxonomy" id="150177"/>
    <lineage>
        <taxon>Bacteria</taxon>
        <taxon>Bacillati</taxon>
        <taxon>Actinomycetota</taxon>
        <taxon>Actinomycetes</taxon>
        <taxon>Streptosporangiales</taxon>
        <taxon>Streptosporangiaceae</taxon>
        <taxon>Acrocarpospora</taxon>
    </lineage>
</organism>
<sequence length="82" mass="8551">MLANRTSLTMFQLDTLFGISDLFGVAGGFEFEDAGGEVGGAGAVGWCGTKRPAAMASVILGRAPDYHRLRAPSGRPPRLAPD</sequence>
<evidence type="ECO:0000313" key="1">
    <source>
        <dbReference type="EMBL" id="GES15449.1"/>
    </source>
</evidence>
<evidence type="ECO:0000313" key="2">
    <source>
        <dbReference type="Proteomes" id="UP000331127"/>
    </source>
</evidence>
<proteinExistence type="predicted"/>
<accession>A0A5M3X5M7</accession>
<protein>
    <submittedName>
        <fullName evidence="1">Uncharacterized protein</fullName>
    </submittedName>
</protein>
<gene>
    <name evidence="1" type="ORF">Amac_090460</name>
</gene>
<dbReference type="EMBL" id="BLAE01000076">
    <property type="protein sequence ID" value="GES15449.1"/>
    <property type="molecule type" value="Genomic_DNA"/>
</dbReference>
<keyword evidence="2" id="KW-1185">Reference proteome</keyword>
<dbReference type="Proteomes" id="UP000331127">
    <property type="component" value="Unassembled WGS sequence"/>
</dbReference>
<dbReference type="AlphaFoldDB" id="A0A5M3X5M7"/>
<reference evidence="1 2" key="1">
    <citation type="submission" date="2019-10" db="EMBL/GenBank/DDBJ databases">
        <title>Whole genome shotgun sequence of Acrocarpospora macrocephala NBRC 16266.</title>
        <authorList>
            <person name="Ichikawa N."/>
            <person name="Kimura A."/>
            <person name="Kitahashi Y."/>
            <person name="Komaki H."/>
            <person name="Oguchi A."/>
        </authorList>
    </citation>
    <scope>NUCLEOTIDE SEQUENCE [LARGE SCALE GENOMIC DNA]</scope>
    <source>
        <strain evidence="1 2">NBRC 16266</strain>
    </source>
</reference>
<name>A0A5M3X5M7_9ACTN</name>